<dbReference type="GO" id="GO:0000467">
    <property type="term" value="P:exonucleolytic trimming to generate mature 3'-end of 5.8S rRNA from tricistronic rRNA transcript (SSU-rRNA, 5.8S rRNA, LSU-rRNA)"/>
    <property type="evidence" value="ECO:0007669"/>
    <property type="project" value="TreeGrafter"/>
</dbReference>
<comment type="similarity">
    <text evidence="3">Belongs to the RNase PH family.</text>
</comment>
<dbReference type="HOGENOM" id="CLU_038194_4_0_1"/>
<evidence type="ECO:0000256" key="6">
    <source>
        <dbReference type="ARBA" id="ARBA00042523"/>
    </source>
</evidence>
<dbReference type="EMBL" id="CAEY01000176">
    <property type="status" value="NOT_ANNOTATED_CDS"/>
    <property type="molecule type" value="Genomic_DNA"/>
</dbReference>
<feature type="domain" description="Exoribonuclease phosphorolytic" evidence="7">
    <location>
        <begin position="33"/>
        <end position="166"/>
    </location>
</feature>
<dbReference type="Pfam" id="PF01138">
    <property type="entry name" value="RNase_PH"/>
    <property type="match status" value="1"/>
</dbReference>
<protein>
    <recommendedName>
        <fullName evidence="6">Ribosomal RNA-processing protein 42</fullName>
    </recommendedName>
</protein>
<dbReference type="STRING" id="32264.T1KKL0"/>
<dbReference type="InterPro" id="IPR015847">
    <property type="entry name" value="ExoRNase_PH_dom2"/>
</dbReference>
<dbReference type="Pfam" id="PF03725">
    <property type="entry name" value="RNase_PH_C"/>
    <property type="match status" value="1"/>
</dbReference>
<dbReference type="AlphaFoldDB" id="T1KKL0"/>
<dbReference type="GO" id="GO:0016075">
    <property type="term" value="P:rRNA catabolic process"/>
    <property type="evidence" value="ECO:0007669"/>
    <property type="project" value="TreeGrafter"/>
</dbReference>
<comment type="subcellular location">
    <subcellularLocation>
        <location evidence="1">Cytoplasm</location>
    </subcellularLocation>
    <subcellularLocation>
        <location evidence="2">Nucleus</location>
        <location evidence="2">Nucleolus</location>
    </subcellularLocation>
</comment>
<dbReference type="InterPro" id="IPR001247">
    <property type="entry name" value="ExoRNase_PH_dom1"/>
</dbReference>
<evidence type="ECO:0000256" key="1">
    <source>
        <dbReference type="ARBA" id="ARBA00004496"/>
    </source>
</evidence>
<dbReference type="eggNOG" id="KOG1612">
    <property type="taxonomic scope" value="Eukaryota"/>
</dbReference>
<dbReference type="KEGG" id="tut:107365009"/>
<dbReference type="GO" id="GO:0034476">
    <property type="term" value="P:U5 snRNA 3'-end processing"/>
    <property type="evidence" value="ECO:0007669"/>
    <property type="project" value="TreeGrafter"/>
</dbReference>
<keyword evidence="4" id="KW-0963">Cytoplasm</keyword>
<proteinExistence type="inferred from homology"/>
<dbReference type="SUPFAM" id="SSF55666">
    <property type="entry name" value="Ribonuclease PH domain 2-like"/>
    <property type="match status" value="1"/>
</dbReference>
<dbReference type="SUPFAM" id="SSF54211">
    <property type="entry name" value="Ribosomal protein S5 domain 2-like"/>
    <property type="match status" value="1"/>
</dbReference>
<accession>T1KKL0</accession>
<dbReference type="EnsemblMetazoa" id="tetur13g04110.1">
    <property type="protein sequence ID" value="tetur13g04110.1"/>
    <property type="gene ID" value="tetur13g04110"/>
</dbReference>
<keyword evidence="5" id="KW-0271">Exosome</keyword>
<dbReference type="InterPro" id="IPR027408">
    <property type="entry name" value="PNPase/RNase_PH_dom_sf"/>
</dbReference>
<dbReference type="GO" id="GO:0034473">
    <property type="term" value="P:U1 snRNA 3'-end processing"/>
    <property type="evidence" value="ECO:0007669"/>
    <property type="project" value="TreeGrafter"/>
</dbReference>
<dbReference type="GO" id="GO:0005730">
    <property type="term" value="C:nucleolus"/>
    <property type="evidence" value="ECO:0007669"/>
    <property type="project" value="UniProtKB-SubCell"/>
</dbReference>
<keyword evidence="10" id="KW-1185">Reference proteome</keyword>
<dbReference type="OrthoDB" id="272245at2759"/>
<reference evidence="9" key="2">
    <citation type="submission" date="2015-06" db="UniProtKB">
        <authorList>
            <consortium name="EnsemblMetazoa"/>
        </authorList>
    </citation>
    <scope>IDENTIFICATION</scope>
</reference>
<dbReference type="InterPro" id="IPR050590">
    <property type="entry name" value="Exosome_comp_Rrp42_subfam"/>
</dbReference>
<evidence type="ECO:0000256" key="5">
    <source>
        <dbReference type="ARBA" id="ARBA00022835"/>
    </source>
</evidence>
<evidence type="ECO:0000313" key="10">
    <source>
        <dbReference type="Proteomes" id="UP000015104"/>
    </source>
</evidence>
<dbReference type="GO" id="GO:0000177">
    <property type="term" value="C:cytoplasmic exosome (RNase complex)"/>
    <property type="evidence" value="ECO:0007669"/>
    <property type="project" value="TreeGrafter"/>
</dbReference>
<dbReference type="InterPro" id="IPR036345">
    <property type="entry name" value="ExoRNase_PH_dom2_sf"/>
</dbReference>
<dbReference type="GO" id="GO:0071038">
    <property type="term" value="P:TRAMP-dependent tRNA surveillance pathway"/>
    <property type="evidence" value="ECO:0007669"/>
    <property type="project" value="TreeGrafter"/>
</dbReference>
<dbReference type="Proteomes" id="UP000015104">
    <property type="component" value="Unassembled WGS sequence"/>
</dbReference>
<dbReference type="OMA" id="YNTRIPK"/>
<dbReference type="GO" id="GO:0000176">
    <property type="term" value="C:nuclear exosome (RNase complex)"/>
    <property type="evidence" value="ECO:0007669"/>
    <property type="project" value="TreeGrafter"/>
</dbReference>
<evidence type="ECO:0000256" key="4">
    <source>
        <dbReference type="ARBA" id="ARBA00022490"/>
    </source>
</evidence>
<dbReference type="GO" id="GO:0035925">
    <property type="term" value="F:mRNA 3'-UTR AU-rich region binding"/>
    <property type="evidence" value="ECO:0007669"/>
    <property type="project" value="TreeGrafter"/>
</dbReference>
<evidence type="ECO:0000256" key="3">
    <source>
        <dbReference type="ARBA" id="ARBA00006678"/>
    </source>
</evidence>
<evidence type="ECO:0000313" key="9">
    <source>
        <dbReference type="EnsemblMetazoa" id="tetur13g04110.1"/>
    </source>
</evidence>
<sequence>MAEVKLSEGEKCYLIHGINDNFRIDGRSCWDRREIDLEINLLPSCVGSAQIRSVNCSVIAGVKMSLVPPDPGRPGKGKIEFFADISANADPLFEGRGGQGIVVELVSFFEDSYKDCSLLDCLTVVEGKSVWCLSIDILILEIGSKASLYDLCSIAVKAALYDTRLPKVYVNPDTMDIEIPDDPFDIMRLDISQIPVFVTVTRIGNSYIIDPTQEEEASSISSLLFSVNNCGTLLHSKKLGLGSLHCDPIKELIPKISVVALELHDFIEDQCKSLTS</sequence>
<dbReference type="InterPro" id="IPR020568">
    <property type="entry name" value="Ribosomal_Su5_D2-typ_SF"/>
</dbReference>
<feature type="domain" description="Exoribonuclease phosphorolytic" evidence="8">
    <location>
        <begin position="194"/>
        <end position="253"/>
    </location>
</feature>
<name>T1KKL0_TETUR</name>
<dbReference type="PANTHER" id="PTHR11097">
    <property type="entry name" value="EXOSOME COMPLEX EXONUCLEASE RIBOSOMAL RNA PROCESSING PROTEIN"/>
    <property type="match status" value="1"/>
</dbReference>
<dbReference type="GO" id="GO:0071028">
    <property type="term" value="P:nuclear mRNA surveillance"/>
    <property type="evidence" value="ECO:0007669"/>
    <property type="project" value="TreeGrafter"/>
</dbReference>
<dbReference type="GO" id="GO:0034475">
    <property type="term" value="P:U4 snRNA 3'-end processing"/>
    <property type="evidence" value="ECO:0007669"/>
    <property type="project" value="TreeGrafter"/>
</dbReference>
<organism evidence="9 10">
    <name type="scientific">Tetranychus urticae</name>
    <name type="common">Two-spotted spider mite</name>
    <dbReference type="NCBI Taxonomy" id="32264"/>
    <lineage>
        <taxon>Eukaryota</taxon>
        <taxon>Metazoa</taxon>
        <taxon>Ecdysozoa</taxon>
        <taxon>Arthropoda</taxon>
        <taxon>Chelicerata</taxon>
        <taxon>Arachnida</taxon>
        <taxon>Acari</taxon>
        <taxon>Acariformes</taxon>
        <taxon>Trombidiformes</taxon>
        <taxon>Prostigmata</taxon>
        <taxon>Eleutherengona</taxon>
        <taxon>Raphignathae</taxon>
        <taxon>Tetranychoidea</taxon>
        <taxon>Tetranychidae</taxon>
        <taxon>Tetranychus</taxon>
    </lineage>
</organism>
<evidence type="ECO:0000259" key="7">
    <source>
        <dbReference type="Pfam" id="PF01138"/>
    </source>
</evidence>
<evidence type="ECO:0000259" key="8">
    <source>
        <dbReference type="Pfam" id="PF03725"/>
    </source>
</evidence>
<gene>
    <name evidence="9" type="primary">107365009</name>
</gene>
<dbReference type="GO" id="GO:0071035">
    <property type="term" value="P:nuclear polyadenylation-dependent rRNA catabolic process"/>
    <property type="evidence" value="ECO:0007669"/>
    <property type="project" value="TreeGrafter"/>
</dbReference>
<evidence type="ECO:0000256" key="2">
    <source>
        <dbReference type="ARBA" id="ARBA00004604"/>
    </source>
</evidence>
<dbReference type="Gene3D" id="3.30.230.70">
    <property type="entry name" value="GHMP Kinase, N-terminal domain"/>
    <property type="match status" value="1"/>
</dbReference>
<dbReference type="PANTHER" id="PTHR11097:SF8">
    <property type="entry name" value="EXOSOME COMPLEX COMPONENT RRP42"/>
    <property type="match status" value="1"/>
</dbReference>
<reference evidence="10" key="1">
    <citation type="submission" date="2011-08" db="EMBL/GenBank/DDBJ databases">
        <authorList>
            <person name="Rombauts S."/>
        </authorList>
    </citation>
    <scope>NUCLEOTIDE SEQUENCE</scope>
    <source>
        <strain evidence="10">London</strain>
    </source>
</reference>
<dbReference type="CDD" id="cd11367">
    <property type="entry name" value="RNase_PH_RRP42"/>
    <property type="match status" value="1"/>
</dbReference>